<keyword evidence="4 6" id="KW-1133">Transmembrane helix</keyword>
<keyword evidence="5 6" id="KW-0472">Membrane</keyword>
<proteinExistence type="predicted"/>
<comment type="subcellular location">
    <subcellularLocation>
        <location evidence="1">Cell membrane</location>
        <topology evidence="1">Multi-pass membrane protein</topology>
    </subcellularLocation>
</comment>
<dbReference type="AlphaFoldDB" id="A0A231VLZ2"/>
<keyword evidence="2" id="KW-1003">Cell membrane</keyword>
<feature type="transmembrane region" description="Helical" evidence="6">
    <location>
        <begin position="29"/>
        <end position="51"/>
    </location>
</feature>
<gene>
    <name evidence="7" type="ORF">CE561_02750</name>
</gene>
<protein>
    <submittedName>
        <fullName evidence="7">Ribose ABC transporter permease</fullName>
    </submittedName>
</protein>
<reference evidence="7 8" key="1">
    <citation type="submission" date="2017-06" db="EMBL/GenBank/DDBJ databases">
        <title>Isolation and characterization of a thermophilic and butanogenic Thermoanaerobacterium thermosaccharolyticum M5 capable of efficient degradation of hemicellulose.</title>
        <authorList>
            <person name="Xin F."/>
            <person name="Jiang Y."/>
        </authorList>
    </citation>
    <scope>NUCLEOTIDE SEQUENCE [LARGE SCALE GENOMIC DNA]</scope>
    <source>
        <strain evidence="7 8">M5</strain>
    </source>
</reference>
<evidence type="ECO:0000256" key="3">
    <source>
        <dbReference type="ARBA" id="ARBA00022692"/>
    </source>
</evidence>
<evidence type="ECO:0000256" key="1">
    <source>
        <dbReference type="ARBA" id="ARBA00004651"/>
    </source>
</evidence>
<accession>A0A231VLZ2</accession>
<feature type="transmembrane region" description="Helical" evidence="6">
    <location>
        <begin position="63"/>
        <end position="82"/>
    </location>
</feature>
<keyword evidence="3 6" id="KW-0812">Transmembrane</keyword>
<organism evidence="7 8">
    <name type="scientific">Thermoanaerobacterium thermosaccharolyticum</name>
    <name type="common">Clostridium thermosaccharolyticum</name>
    <dbReference type="NCBI Taxonomy" id="1517"/>
    <lineage>
        <taxon>Bacteria</taxon>
        <taxon>Bacillati</taxon>
        <taxon>Bacillota</taxon>
        <taxon>Clostridia</taxon>
        <taxon>Thermoanaerobacterales</taxon>
        <taxon>Thermoanaerobacteraceae</taxon>
        <taxon>Thermoanaerobacterium</taxon>
    </lineage>
</organism>
<dbReference type="RefSeq" id="WP_094043872.1">
    <property type="nucleotide sequence ID" value="NZ_NKHD01000006.1"/>
</dbReference>
<dbReference type="GO" id="GO:0005886">
    <property type="term" value="C:plasma membrane"/>
    <property type="evidence" value="ECO:0007669"/>
    <property type="project" value="UniProtKB-SubCell"/>
</dbReference>
<dbReference type="PANTHER" id="PTHR32196">
    <property type="entry name" value="ABC TRANSPORTER PERMEASE PROTEIN YPHD-RELATED-RELATED"/>
    <property type="match status" value="1"/>
</dbReference>
<feature type="transmembrane region" description="Helical" evidence="6">
    <location>
        <begin position="103"/>
        <end position="126"/>
    </location>
</feature>
<evidence type="ECO:0000313" key="7">
    <source>
        <dbReference type="EMBL" id="OXT09089.1"/>
    </source>
</evidence>
<evidence type="ECO:0000256" key="5">
    <source>
        <dbReference type="ARBA" id="ARBA00023136"/>
    </source>
</evidence>
<feature type="transmembrane region" description="Helical" evidence="6">
    <location>
        <begin position="255"/>
        <end position="274"/>
    </location>
</feature>
<comment type="caution">
    <text evidence="7">The sequence shown here is derived from an EMBL/GenBank/DDBJ whole genome shotgun (WGS) entry which is preliminary data.</text>
</comment>
<evidence type="ECO:0000313" key="8">
    <source>
        <dbReference type="Proteomes" id="UP000215301"/>
    </source>
</evidence>
<feature type="transmembrane region" description="Helical" evidence="6">
    <location>
        <begin position="132"/>
        <end position="152"/>
    </location>
</feature>
<evidence type="ECO:0000256" key="2">
    <source>
        <dbReference type="ARBA" id="ARBA00022475"/>
    </source>
</evidence>
<dbReference type="InterPro" id="IPR001851">
    <property type="entry name" value="ABC_transp_permease"/>
</dbReference>
<dbReference type="Proteomes" id="UP000215301">
    <property type="component" value="Unassembled WGS sequence"/>
</dbReference>
<evidence type="ECO:0000256" key="6">
    <source>
        <dbReference type="SAM" id="Phobius"/>
    </source>
</evidence>
<feature type="transmembrane region" description="Helical" evidence="6">
    <location>
        <begin position="219"/>
        <end position="243"/>
    </location>
</feature>
<dbReference type="EMBL" id="NKHD01000006">
    <property type="protein sequence ID" value="OXT09089.1"/>
    <property type="molecule type" value="Genomic_DNA"/>
</dbReference>
<sequence length="326" mass="35102">MTDLQNSVEINGVKNKIQRYLEKPIARSILPVIGLVVVLVMFTMLTGGKIISPLNITLLLDEVYVLMIASIGVFFIMTMGCLDFSQGSILGIASIVFSYLSGFNILLAIVGAIIAGAIIGTINGFFHVKRKIPSFIVTICTMFLFRGLIAYLTTNSPVYAVSDILNYNTVLVKLISTVVILLLAFLVFHFTKLGIYLKAIGAGEIGSRFAGVDVDKIKWLMYIVAGMITGFAAFINVIEVGSVTASGGSMFETEILIALVLGGLPITGGVMARFSNIITGVLTYKVLSAGLNMIGLTTQTQQLIEGVIFLLVVALFSDRKSLHIIK</sequence>
<dbReference type="GO" id="GO:0022857">
    <property type="term" value="F:transmembrane transporter activity"/>
    <property type="evidence" value="ECO:0007669"/>
    <property type="project" value="InterPro"/>
</dbReference>
<name>A0A231VLZ2_THETR</name>
<dbReference type="Pfam" id="PF02653">
    <property type="entry name" value="BPD_transp_2"/>
    <property type="match status" value="1"/>
</dbReference>
<dbReference type="CDD" id="cd06579">
    <property type="entry name" value="TM_PBP1_transp_AraH_like"/>
    <property type="match status" value="1"/>
</dbReference>
<feature type="transmembrane region" description="Helical" evidence="6">
    <location>
        <begin position="164"/>
        <end position="188"/>
    </location>
</feature>
<evidence type="ECO:0000256" key="4">
    <source>
        <dbReference type="ARBA" id="ARBA00022989"/>
    </source>
</evidence>